<reference evidence="1" key="1">
    <citation type="journal article" date="2024" name="Gigascience">
        <title>Chromosome-level genome of the poultry shaft louse Menopon gallinae provides insight into the host-switching and adaptive evolution of parasitic lice.</title>
        <authorList>
            <person name="Xu Y."/>
            <person name="Ma L."/>
            <person name="Liu S."/>
            <person name="Liang Y."/>
            <person name="Liu Q."/>
            <person name="He Z."/>
            <person name="Tian L."/>
            <person name="Duan Y."/>
            <person name="Cai W."/>
            <person name="Li H."/>
            <person name="Song F."/>
        </authorList>
    </citation>
    <scope>NUCLEOTIDE SEQUENCE</scope>
    <source>
        <strain evidence="1">Cailab_2023a</strain>
    </source>
</reference>
<proteinExistence type="predicted"/>
<gene>
    <name evidence="1" type="ORF">PYX00_008143</name>
</gene>
<dbReference type="AlphaFoldDB" id="A0AAW2HM53"/>
<name>A0AAW2HM53_9NEOP</name>
<evidence type="ECO:0000313" key="1">
    <source>
        <dbReference type="EMBL" id="KAL0270871.1"/>
    </source>
</evidence>
<accession>A0AAW2HM53</accession>
<sequence>MCKIMSNNYDCEAEFSVNRRNDIPVNVRTLTAVKPFHVLLPKFEVRNGRDLSKVDWKRFDESIHQIGDQECQMQ</sequence>
<comment type="caution">
    <text evidence="1">The sequence shown here is derived from an EMBL/GenBank/DDBJ whole genome shotgun (WGS) entry which is preliminary data.</text>
</comment>
<protein>
    <submittedName>
        <fullName evidence="1">Uncharacterized protein</fullName>
    </submittedName>
</protein>
<organism evidence="1">
    <name type="scientific">Menopon gallinae</name>
    <name type="common">poultry shaft louse</name>
    <dbReference type="NCBI Taxonomy" id="328185"/>
    <lineage>
        <taxon>Eukaryota</taxon>
        <taxon>Metazoa</taxon>
        <taxon>Ecdysozoa</taxon>
        <taxon>Arthropoda</taxon>
        <taxon>Hexapoda</taxon>
        <taxon>Insecta</taxon>
        <taxon>Pterygota</taxon>
        <taxon>Neoptera</taxon>
        <taxon>Paraneoptera</taxon>
        <taxon>Psocodea</taxon>
        <taxon>Troctomorpha</taxon>
        <taxon>Phthiraptera</taxon>
        <taxon>Amblycera</taxon>
        <taxon>Menoponidae</taxon>
        <taxon>Menopon</taxon>
    </lineage>
</organism>
<dbReference type="EMBL" id="JARGDH010000004">
    <property type="protein sequence ID" value="KAL0270871.1"/>
    <property type="molecule type" value="Genomic_DNA"/>
</dbReference>